<dbReference type="InParanoid" id="F4RVG9"/>
<dbReference type="Proteomes" id="UP000001072">
    <property type="component" value="Unassembled WGS sequence"/>
</dbReference>
<dbReference type="GO" id="GO:0010945">
    <property type="term" value="F:coenzyme A diphosphatase activity"/>
    <property type="evidence" value="ECO:0007669"/>
    <property type="project" value="InterPro"/>
</dbReference>
<feature type="transmembrane region" description="Helical" evidence="2">
    <location>
        <begin position="154"/>
        <end position="176"/>
    </location>
</feature>
<dbReference type="AlphaFoldDB" id="F4RVG9"/>
<proteinExistence type="predicted"/>
<feature type="transmembrane region" description="Helical" evidence="2">
    <location>
        <begin position="237"/>
        <end position="255"/>
    </location>
</feature>
<dbReference type="RefSeq" id="XP_007413068.1">
    <property type="nucleotide sequence ID" value="XM_007413006.1"/>
</dbReference>
<gene>
    <name evidence="4" type="ORF">MELLADRAFT_78534</name>
</gene>
<sequence length="301" mass="32969">MASDPLDLEEMLQERSGEPFGEDLCHQPNGGLDLSSIRPPPTRETVEALERLSRLPKTPVDLTMMPRRRVAAVLVLLHVNSLGGLSVTLTTRSSRLRSHPGDTALPGGRIEDLDESVVATALRESSEEIGLPLINMEQYGFLGVLSPFVSRNLLIVYPVVYVLLIPAPGFLLGLAANEDEVAEIFHWPLKDMTLLNLQDQPDLVTRNVVYTYRDVPWMNSKLYRWHSFYHDSMPSSITGLTADILIAVAILAFGVKDKSCGAIKAPTQEDWPVLVSWALADVGGGPGDEHSLIRSAGAPKT</sequence>
<dbReference type="PROSITE" id="PS51462">
    <property type="entry name" value="NUDIX"/>
    <property type="match status" value="1"/>
</dbReference>
<evidence type="ECO:0000256" key="1">
    <source>
        <dbReference type="SAM" id="MobiDB-lite"/>
    </source>
</evidence>
<keyword evidence="2" id="KW-0812">Transmembrane</keyword>
<dbReference type="OrthoDB" id="10260614at2759"/>
<dbReference type="Gene3D" id="3.90.79.10">
    <property type="entry name" value="Nucleoside Triphosphate Pyrophosphohydrolase"/>
    <property type="match status" value="1"/>
</dbReference>
<reference evidence="5" key="1">
    <citation type="journal article" date="2011" name="Proc. Natl. Acad. Sci. U.S.A.">
        <title>Obligate biotrophy features unraveled by the genomic analysis of rust fungi.</title>
        <authorList>
            <person name="Duplessis S."/>
            <person name="Cuomo C.A."/>
            <person name="Lin Y.-C."/>
            <person name="Aerts A."/>
            <person name="Tisserant E."/>
            <person name="Veneault-Fourrey C."/>
            <person name="Joly D.L."/>
            <person name="Hacquard S."/>
            <person name="Amselem J."/>
            <person name="Cantarel B.L."/>
            <person name="Chiu R."/>
            <person name="Coutinho P.M."/>
            <person name="Feau N."/>
            <person name="Field M."/>
            <person name="Frey P."/>
            <person name="Gelhaye E."/>
            <person name="Goldberg J."/>
            <person name="Grabherr M.G."/>
            <person name="Kodira C.D."/>
            <person name="Kohler A."/>
            <person name="Kuees U."/>
            <person name="Lindquist E.A."/>
            <person name="Lucas S.M."/>
            <person name="Mago R."/>
            <person name="Mauceli E."/>
            <person name="Morin E."/>
            <person name="Murat C."/>
            <person name="Pangilinan J.L."/>
            <person name="Park R."/>
            <person name="Pearson M."/>
            <person name="Quesneville H."/>
            <person name="Rouhier N."/>
            <person name="Sakthikumar S."/>
            <person name="Salamov A.A."/>
            <person name="Schmutz J."/>
            <person name="Selles B."/>
            <person name="Shapiro H."/>
            <person name="Tanguay P."/>
            <person name="Tuskan G.A."/>
            <person name="Henrissat B."/>
            <person name="Van de Peer Y."/>
            <person name="Rouze P."/>
            <person name="Ellis J.G."/>
            <person name="Dodds P.N."/>
            <person name="Schein J.E."/>
            <person name="Zhong S."/>
            <person name="Hamelin R.C."/>
            <person name="Grigoriev I.V."/>
            <person name="Szabo L.J."/>
            <person name="Martin F."/>
        </authorList>
    </citation>
    <scope>NUCLEOTIDE SEQUENCE [LARGE SCALE GENOMIC DNA]</scope>
    <source>
        <strain evidence="5">98AG31 / pathotype 3-4-7</strain>
    </source>
</reference>
<feature type="region of interest" description="Disordered" evidence="1">
    <location>
        <begin position="16"/>
        <end position="40"/>
    </location>
</feature>
<dbReference type="CDD" id="cd03426">
    <property type="entry name" value="NUDIX_CoAse_Nudt7"/>
    <property type="match status" value="1"/>
</dbReference>
<keyword evidence="2" id="KW-0472">Membrane</keyword>
<evidence type="ECO:0000256" key="2">
    <source>
        <dbReference type="SAM" id="Phobius"/>
    </source>
</evidence>
<dbReference type="STRING" id="747676.F4RVG9"/>
<keyword evidence="5" id="KW-1185">Reference proteome</keyword>
<dbReference type="eggNOG" id="KOG3069">
    <property type="taxonomic scope" value="Eukaryota"/>
</dbReference>
<feature type="transmembrane region" description="Helical" evidence="2">
    <location>
        <begin position="70"/>
        <end position="89"/>
    </location>
</feature>
<dbReference type="InterPro" id="IPR015797">
    <property type="entry name" value="NUDIX_hydrolase-like_dom_sf"/>
</dbReference>
<feature type="domain" description="Nudix hydrolase" evidence="3">
    <location>
        <begin position="66"/>
        <end position="210"/>
    </location>
</feature>
<dbReference type="SUPFAM" id="SSF55811">
    <property type="entry name" value="Nudix"/>
    <property type="match status" value="1"/>
</dbReference>
<dbReference type="HOGENOM" id="CLU_040940_2_1_1"/>
<dbReference type="InterPro" id="IPR045121">
    <property type="entry name" value="CoAse"/>
</dbReference>
<keyword evidence="2" id="KW-1133">Transmembrane helix</keyword>
<evidence type="ECO:0000259" key="3">
    <source>
        <dbReference type="PROSITE" id="PS51462"/>
    </source>
</evidence>
<dbReference type="KEGG" id="mlr:MELLADRAFT_78534"/>
<dbReference type="PANTHER" id="PTHR12992">
    <property type="entry name" value="NUDIX HYDROLASE"/>
    <property type="match status" value="1"/>
</dbReference>
<dbReference type="EMBL" id="GL883123">
    <property type="protein sequence ID" value="EGG03621.1"/>
    <property type="molecule type" value="Genomic_DNA"/>
</dbReference>
<organism evidence="5">
    <name type="scientific">Melampsora larici-populina (strain 98AG31 / pathotype 3-4-7)</name>
    <name type="common">Poplar leaf rust fungus</name>
    <dbReference type="NCBI Taxonomy" id="747676"/>
    <lineage>
        <taxon>Eukaryota</taxon>
        <taxon>Fungi</taxon>
        <taxon>Dikarya</taxon>
        <taxon>Basidiomycota</taxon>
        <taxon>Pucciniomycotina</taxon>
        <taxon>Pucciniomycetes</taxon>
        <taxon>Pucciniales</taxon>
        <taxon>Melampsoraceae</taxon>
        <taxon>Melampsora</taxon>
    </lineage>
</organism>
<dbReference type="PANTHER" id="PTHR12992:SF45">
    <property type="entry name" value="NUDIX HYDROLASE DOMAIN-CONTAINING PROTEIN"/>
    <property type="match status" value="1"/>
</dbReference>
<protein>
    <recommendedName>
        <fullName evidence="3">Nudix hydrolase domain-containing protein</fullName>
    </recommendedName>
</protein>
<dbReference type="GeneID" id="18933128"/>
<dbReference type="GO" id="GO:0015938">
    <property type="term" value="P:coenzyme A catabolic process"/>
    <property type="evidence" value="ECO:0007669"/>
    <property type="project" value="TreeGrafter"/>
</dbReference>
<evidence type="ECO:0000313" key="5">
    <source>
        <dbReference type="Proteomes" id="UP000001072"/>
    </source>
</evidence>
<evidence type="ECO:0000313" key="4">
    <source>
        <dbReference type="EMBL" id="EGG03621.1"/>
    </source>
</evidence>
<dbReference type="InterPro" id="IPR000086">
    <property type="entry name" value="NUDIX_hydrolase_dom"/>
</dbReference>
<name>F4RVG9_MELLP</name>
<accession>F4RVG9</accession>
<dbReference type="VEuPathDB" id="FungiDB:MELLADRAFT_78534"/>
<dbReference type="Pfam" id="PF00293">
    <property type="entry name" value="NUDIX"/>
    <property type="match status" value="1"/>
</dbReference>